<reference evidence="2" key="1">
    <citation type="submission" date="2016-10" db="EMBL/GenBank/DDBJ databases">
        <title>The complete genome sequence of the rumen bacterium Butyrivibrio hungatei MB2003.</title>
        <authorList>
            <person name="Palevich N."/>
            <person name="Kelly W.J."/>
            <person name="Leahy S.C."/>
            <person name="Altermann E."/>
            <person name="Rakonjac J."/>
            <person name="Attwood G.T."/>
        </authorList>
    </citation>
    <scope>NUCLEOTIDE SEQUENCE [LARGE SCALE GENOMIC DNA]</scope>
    <source>
        <strain evidence="2">MB2003</strain>
    </source>
</reference>
<gene>
    <name evidence="1" type="ORF">bhn_I1888</name>
</gene>
<organism evidence="1 2">
    <name type="scientific">Butyrivibrio hungatei</name>
    <dbReference type="NCBI Taxonomy" id="185008"/>
    <lineage>
        <taxon>Bacteria</taxon>
        <taxon>Bacillati</taxon>
        <taxon>Bacillota</taxon>
        <taxon>Clostridia</taxon>
        <taxon>Lachnospirales</taxon>
        <taxon>Lachnospiraceae</taxon>
        <taxon>Butyrivibrio</taxon>
    </lineage>
</organism>
<name>A0A1D9P341_9FIRM</name>
<accession>A0A1D9P341</accession>
<evidence type="ECO:0000313" key="2">
    <source>
        <dbReference type="Proteomes" id="UP000179284"/>
    </source>
</evidence>
<evidence type="ECO:0000313" key="1">
    <source>
        <dbReference type="EMBL" id="AOZ96921.1"/>
    </source>
</evidence>
<dbReference type="OrthoDB" id="2678546at2"/>
<dbReference type="KEGG" id="bhu:bhn_I1888"/>
<proteinExistence type="predicted"/>
<dbReference type="Proteomes" id="UP000179284">
    <property type="component" value="Chromosome I"/>
</dbReference>
<dbReference type="RefSeq" id="WP_071176575.1">
    <property type="nucleotide sequence ID" value="NZ_CP017831.1"/>
</dbReference>
<dbReference type="AlphaFoldDB" id="A0A1D9P341"/>
<protein>
    <submittedName>
        <fullName evidence="1">Uncharacterized protein</fullName>
    </submittedName>
</protein>
<keyword evidence="2" id="KW-1185">Reference proteome</keyword>
<dbReference type="EMBL" id="CP017831">
    <property type="protein sequence ID" value="AOZ96921.1"/>
    <property type="molecule type" value="Genomic_DNA"/>
</dbReference>
<sequence length="116" mass="13602">MYEPGRIIHQGHGFAVLEIDGKMKVSWAEGLIGKPVFYDISEANFEKIKKSEKDANEVLFFCKYGNWPLEKEDEIEADKNFIRECPELLLEIPENQKLFDKEELEMLLKIARDKHD</sequence>